<proteinExistence type="predicted"/>
<protein>
    <submittedName>
        <fullName evidence="2">Uncharacterized protein</fullName>
    </submittedName>
</protein>
<dbReference type="EMBL" id="BQNB010021790">
    <property type="protein sequence ID" value="GJU10090.1"/>
    <property type="molecule type" value="Genomic_DNA"/>
</dbReference>
<reference evidence="2" key="2">
    <citation type="submission" date="2022-01" db="EMBL/GenBank/DDBJ databases">
        <authorList>
            <person name="Yamashiro T."/>
            <person name="Shiraishi A."/>
            <person name="Satake H."/>
            <person name="Nakayama K."/>
        </authorList>
    </citation>
    <scope>NUCLEOTIDE SEQUENCE</scope>
</reference>
<accession>A0ABQ5JDG1</accession>
<feature type="signal peptide" evidence="1">
    <location>
        <begin position="1"/>
        <end position="21"/>
    </location>
</feature>
<reference evidence="2" key="1">
    <citation type="journal article" date="2022" name="Int. J. Mol. Sci.">
        <title>Draft Genome of Tanacetum Coccineum: Genomic Comparison of Closely Related Tanacetum-Family Plants.</title>
        <authorList>
            <person name="Yamashiro T."/>
            <person name="Shiraishi A."/>
            <person name="Nakayama K."/>
            <person name="Satake H."/>
        </authorList>
    </citation>
    <scope>NUCLEOTIDE SEQUENCE</scope>
</reference>
<keyword evidence="1" id="KW-0732">Signal</keyword>
<evidence type="ECO:0000256" key="1">
    <source>
        <dbReference type="SAM" id="SignalP"/>
    </source>
</evidence>
<evidence type="ECO:0000313" key="2">
    <source>
        <dbReference type="EMBL" id="GJU10090.1"/>
    </source>
</evidence>
<name>A0ABQ5JDG1_9ASTR</name>
<evidence type="ECO:0000313" key="3">
    <source>
        <dbReference type="Proteomes" id="UP001151760"/>
    </source>
</evidence>
<keyword evidence="3" id="KW-1185">Reference proteome</keyword>
<sequence>MMQRLTLKLEAWLCLHATLHAIYNLDDKYENTTITDEMLDDMYNFAMMKEILIHGRISEGKAKLMVEYEKGKEKLMVSDEMGKAKRVEHDKGKAKHAEHDLDDVDLVDALDLENGVKILEEDFSRLLKAKKAKEAEEA</sequence>
<organism evidence="2 3">
    <name type="scientific">Tanacetum coccineum</name>
    <dbReference type="NCBI Taxonomy" id="301880"/>
    <lineage>
        <taxon>Eukaryota</taxon>
        <taxon>Viridiplantae</taxon>
        <taxon>Streptophyta</taxon>
        <taxon>Embryophyta</taxon>
        <taxon>Tracheophyta</taxon>
        <taxon>Spermatophyta</taxon>
        <taxon>Magnoliopsida</taxon>
        <taxon>eudicotyledons</taxon>
        <taxon>Gunneridae</taxon>
        <taxon>Pentapetalae</taxon>
        <taxon>asterids</taxon>
        <taxon>campanulids</taxon>
        <taxon>Asterales</taxon>
        <taxon>Asteraceae</taxon>
        <taxon>Asteroideae</taxon>
        <taxon>Anthemideae</taxon>
        <taxon>Anthemidinae</taxon>
        <taxon>Tanacetum</taxon>
    </lineage>
</organism>
<comment type="caution">
    <text evidence="2">The sequence shown here is derived from an EMBL/GenBank/DDBJ whole genome shotgun (WGS) entry which is preliminary data.</text>
</comment>
<feature type="chain" id="PRO_5045357492" evidence="1">
    <location>
        <begin position="22"/>
        <end position="138"/>
    </location>
</feature>
<gene>
    <name evidence="2" type="ORF">Tco_1132486</name>
</gene>
<dbReference type="Proteomes" id="UP001151760">
    <property type="component" value="Unassembled WGS sequence"/>
</dbReference>